<dbReference type="InterPro" id="IPR036097">
    <property type="entry name" value="HisK_dim/P_sf"/>
</dbReference>
<reference evidence="11 12" key="1">
    <citation type="submission" date="2021-05" db="EMBL/GenBank/DDBJ databases">
        <title>Description of Cellulomonas sp. DKR-3 sp. nov.</title>
        <authorList>
            <person name="Dahal R.H."/>
            <person name="Chaudhary D.K."/>
        </authorList>
    </citation>
    <scope>NUCLEOTIDE SEQUENCE [LARGE SCALE GENOMIC DNA]</scope>
    <source>
        <strain evidence="11 12">DKR-3</strain>
    </source>
</reference>
<dbReference type="CDD" id="cd00082">
    <property type="entry name" value="HisKA"/>
    <property type="match status" value="1"/>
</dbReference>
<feature type="transmembrane region" description="Helical" evidence="8">
    <location>
        <begin position="84"/>
        <end position="109"/>
    </location>
</feature>
<evidence type="ECO:0000256" key="8">
    <source>
        <dbReference type="SAM" id="Phobius"/>
    </source>
</evidence>
<gene>
    <name evidence="11" type="ORF">KIN34_07455</name>
</gene>
<dbReference type="Gene3D" id="3.30.565.10">
    <property type="entry name" value="Histidine kinase-like ATPase, C-terminal domain"/>
    <property type="match status" value="1"/>
</dbReference>
<dbReference type="SMART" id="SM00091">
    <property type="entry name" value="PAS"/>
    <property type="match status" value="1"/>
</dbReference>
<sequence>MRMVARFTGPEAGVVERQLPFLLVFLVAMGGLRLVPDVVTVPAAVLAAAATTMAVPVLAFTVPWRRLPEWAGDVLPLLELAAVALLRLGTGGQGSVFAALVFIPVLTLAQQRGRRGVVLGTVAAAAVVFAPAVENPSSLNSTVALRATVVAVVACSVAIVAHEATERLRVRNAALDRLQREQHRLLDLVRADAEVIASEAEVRRSEYDHLVSVIDSATEQAIIATDADGIVQVFNAGAERLLGYAQGAVVGRTRLTRLHDHDELVRRYAEAFGRPPRGTGEQLERRLLDAVVAPERDAAPRVRDWTYVTKDGGRLTVRLAVTRRVEPGGASTGYVVVATDVTAEREAAALKDQFVGLVSHELRTPLTAVLGYLELLQDGPDPLTDEQREFLQIVERNARRQLRLVSDLLLTAQVEAGKFAILAEPVQLDDVVRGSVASAGPAAEAAHVTLRTQVEPARVVADPTRIAQVVDNLVGNALKFTPPGGTVTVTLRPVTAVSDEPAGAVSDEPAGAVSDEPAGAELVVADTGIGIPPDEVDRLAERFFRSTTARRHAVPGVGLGLSITKAVVDAHGGSLEIASVLGEGTTLTVRLPAEPPASPAT</sequence>
<dbReference type="Pfam" id="PF00989">
    <property type="entry name" value="PAS"/>
    <property type="match status" value="1"/>
</dbReference>
<keyword evidence="8" id="KW-0472">Membrane</keyword>
<dbReference type="InterPro" id="IPR036890">
    <property type="entry name" value="HATPase_C_sf"/>
</dbReference>
<evidence type="ECO:0000313" key="11">
    <source>
        <dbReference type="EMBL" id="MBT0994119.1"/>
    </source>
</evidence>
<dbReference type="InterPro" id="IPR035965">
    <property type="entry name" value="PAS-like_dom_sf"/>
</dbReference>
<dbReference type="InterPro" id="IPR003661">
    <property type="entry name" value="HisK_dim/P_dom"/>
</dbReference>
<feature type="transmembrane region" description="Helical" evidence="8">
    <location>
        <begin position="116"/>
        <end position="133"/>
    </location>
</feature>
<dbReference type="CDD" id="cd00075">
    <property type="entry name" value="HATPase"/>
    <property type="match status" value="1"/>
</dbReference>
<dbReference type="SUPFAM" id="SSF47384">
    <property type="entry name" value="Homodimeric domain of signal transducing histidine kinase"/>
    <property type="match status" value="1"/>
</dbReference>
<dbReference type="Proteomes" id="UP000722125">
    <property type="component" value="Unassembled WGS sequence"/>
</dbReference>
<feature type="transmembrane region" description="Helical" evidence="8">
    <location>
        <begin position="139"/>
        <end position="161"/>
    </location>
</feature>
<evidence type="ECO:0000256" key="3">
    <source>
        <dbReference type="ARBA" id="ARBA00012438"/>
    </source>
</evidence>
<keyword evidence="12" id="KW-1185">Reference proteome</keyword>
<feature type="domain" description="Histidine kinase" evidence="9">
    <location>
        <begin position="357"/>
        <end position="595"/>
    </location>
</feature>
<dbReference type="InterPro" id="IPR003594">
    <property type="entry name" value="HATPase_dom"/>
</dbReference>
<evidence type="ECO:0000313" key="12">
    <source>
        <dbReference type="Proteomes" id="UP000722125"/>
    </source>
</evidence>
<keyword evidence="8" id="KW-0812">Transmembrane</keyword>
<keyword evidence="8" id="KW-1133">Transmembrane helix</keyword>
<evidence type="ECO:0000256" key="7">
    <source>
        <dbReference type="ARBA" id="ARBA00023012"/>
    </source>
</evidence>
<dbReference type="PRINTS" id="PR00344">
    <property type="entry name" value="BCTRLSENSOR"/>
</dbReference>
<comment type="caution">
    <text evidence="11">The sequence shown here is derived from an EMBL/GenBank/DDBJ whole genome shotgun (WGS) entry which is preliminary data.</text>
</comment>
<dbReference type="PROSITE" id="PS50112">
    <property type="entry name" value="PAS"/>
    <property type="match status" value="1"/>
</dbReference>
<dbReference type="PANTHER" id="PTHR43711">
    <property type="entry name" value="TWO-COMPONENT HISTIDINE KINASE"/>
    <property type="match status" value="1"/>
</dbReference>
<dbReference type="InterPro" id="IPR013767">
    <property type="entry name" value="PAS_fold"/>
</dbReference>
<comment type="catalytic activity">
    <reaction evidence="1">
        <text>ATP + protein L-histidine = ADP + protein N-phospho-L-histidine.</text>
        <dbReference type="EC" id="2.7.13.3"/>
    </reaction>
</comment>
<evidence type="ECO:0000259" key="10">
    <source>
        <dbReference type="PROSITE" id="PS50112"/>
    </source>
</evidence>
<dbReference type="SUPFAM" id="SSF55874">
    <property type="entry name" value="ATPase domain of HSP90 chaperone/DNA topoisomerase II/histidine kinase"/>
    <property type="match status" value="1"/>
</dbReference>
<dbReference type="SMART" id="SM00387">
    <property type="entry name" value="HATPase_c"/>
    <property type="match status" value="1"/>
</dbReference>
<accession>A0ABS5TYB7</accession>
<keyword evidence="6" id="KW-0418">Kinase</keyword>
<dbReference type="InterPro" id="IPR005467">
    <property type="entry name" value="His_kinase_dom"/>
</dbReference>
<dbReference type="EMBL" id="JAHBOH010000001">
    <property type="protein sequence ID" value="MBT0994119.1"/>
    <property type="molecule type" value="Genomic_DNA"/>
</dbReference>
<dbReference type="NCBIfam" id="TIGR00229">
    <property type="entry name" value="sensory_box"/>
    <property type="match status" value="1"/>
</dbReference>
<evidence type="ECO:0000256" key="4">
    <source>
        <dbReference type="ARBA" id="ARBA00022553"/>
    </source>
</evidence>
<dbReference type="SMART" id="SM00388">
    <property type="entry name" value="HisKA"/>
    <property type="match status" value="1"/>
</dbReference>
<dbReference type="CDD" id="cd00130">
    <property type="entry name" value="PAS"/>
    <property type="match status" value="1"/>
</dbReference>
<dbReference type="PROSITE" id="PS50109">
    <property type="entry name" value="HIS_KIN"/>
    <property type="match status" value="1"/>
</dbReference>
<evidence type="ECO:0000256" key="1">
    <source>
        <dbReference type="ARBA" id="ARBA00000085"/>
    </source>
</evidence>
<dbReference type="InterPro" id="IPR004358">
    <property type="entry name" value="Sig_transdc_His_kin-like_C"/>
</dbReference>
<protein>
    <recommendedName>
        <fullName evidence="3">histidine kinase</fullName>
        <ecNumber evidence="3">2.7.13.3</ecNumber>
    </recommendedName>
</protein>
<proteinExistence type="predicted"/>
<dbReference type="Gene3D" id="1.10.287.130">
    <property type="match status" value="1"/>
</dbReference>
<dbReference type="SUPFAM" id="SSF55785">
    <property type="entry name" value="PYP-like sensor domain (PAS domain)"/>
    <property type="match status" value="1"/>
</dbReference>
<feature type="transmembrane region" description="Helical" evidence="8">
    <location>
        <begin position="43"/>
        <end position="64"/>
    </location>
</feature>
<name>A0ABS5TYB7_9CELL</name>
<dbReference type="Pfam" id="PF02518">
    <property type="entry name" value="HATPase_c"/>
    <property type="match status" value="1"/>
</dbReference>
<evidence type="ECO:0000259" key="9">
    <source>
        <dbReference type="PROSITE" id="PS50109"/>
    </source>
</evidence>
<keyword evidence="5" id="KW-0808">Transferase</keyword>
<dbReference type="Gene3D" id="3.30.450.20">
    <property type="entry name" value="PAS domain"/>
    <property type="match status" value="1"/>
</dbReference>
<dbReference type="Pfam" id="PF00512">
    <property type="entry name" value="HisKA"/>
    <property type="match status" value="1"/>
</dbReference>
<evidence type="ECO:0000256" key="2">
    <source>
        <dbReference type="ARBA" id="ARBA00004236"/>
    </source>
</evidence>
<feature type="domain" description="PAS" evidence="10">
    <location>
        <begin position="206"/>
        <end position="262"/>
    </location>
</feature>
<dbReference type="InterPro" id="IPR050736">
    <property type="entry name" value="Sensor_HK_Regulatory"/>
</dbReference>
<keyword evidence="7" id="KW-0902">Two-component regulatory system</keyword>
<evidence type="ECO:0000256" key="6">
    <source>
        <dbReference type="ARBA" id="ARBA00022777"/>
    </source>
</evidence>
<dbReference type="EC" id="2.7.13.3" evidence="3"/>
<dbReference type="PANTHER" id="PTHR43711:SF1">
    <property type="entry name" value="HISTIDINE KINASE 1"/>
    <property type="match status" value="1"/>
</dbReference>
<organism evidence="11 12">
    <name type="scientific">Cellulomonas fulva</name>
    <dbReference type="NCBI Taxonomy" id="2835530"/>
    <lineage>
        <taxon>Bacteria</taxon>
        <taxon>Bacillati</taxon>
        <taxon>Actinomycetota</taxon>
        <taxon>Actinomycetes</taxon>
        <taxon>Micrococcales</taxon>
        <taxon>Cellulomonadaceae</taxon>
        <taxon>Cellulomonas</taxon>
    </lineage>
</organism>
<dbReference type="InterPro" id="IPR000014">
    <property type="entry name" value="PAS"/>
</dbReference>
<keyword evidence="4" id="KW-0597">Phosphoprotein</keyword>
<comment type="subcellular location">
    <subcellularLocation>
        <location evidence="2">Cell membrane</location>
    </subcellularLocation>
</comment>
<evidence type="ECO:0000256" key="5">
    <source>
        <dbReference type="ARBA" id="ARBA00022679"/>
    </source>
</evidence>